<evidence type="ECO:0000256" key="3">
    <source>
        <dbReference type="ARBA" id="ARBA00022525"/>
    </source>
</evidence>
<dbReference type="GO" id="GO:0005576">
    <property type="term" value="C:extracellular region"/>
    <property type="evidence" value="ECO:0007669"/>
    <property type="project" value="UniProtKB-SubCell"/>
</dbReference>
<keyword evidence="4" id="KW-0372">Hormone</keyword>
<evidence type="ECO:0000256" key="5">
    <source>
        <dbReference type="ARBA" id="ARBA00023157"/>
    </source>
</evidence>
<evidence type="ECO:0000256" key="2">
    <source>
        <dbReference type="ARBA" id="ARBA00006719"/>
    </source>
</evidence>
<dbReference type="Proteomes" id="UP000694523">
    <property type="component" value="Unplaced"/>
</dbReference>
<accession>A0A8C6U3X3</accession>
<keyword evidence="5" id="KW-1015">Disulfide bond</keyword>
<dbReference type="AlphaFoldDB" id="A0A8C6U3X3"/>
<dbReference type="GO" id="GO:0005179">
    <property type="term" value="F:hormone activity"/>
    <property type="evidence" value="ECO:0007669"/>
    <property type="project" value="UniProtKB-KW"/>
</dbReference>
<keyword evidence="8" id="KW-1185">Reference proteome</keyword>
<evidence type="ECO:0000256" key="4">
    <source>
        <dbReference type="ARBA" id="ARBA00022702"/>
    </source>
</evidence>
<reference evidence="7" key="1">
    <citation type="submission" date="2025-08" db="UniProtKB">
        <authorList>
            <consortium name="Ensembl"/>
        </authorList>
    </citation>
    <scope>IDENTIFICATION</scope>
</reference>
<evidence type="ECO:0000313" key="7">
    <source>
        <dbReference type="Ensembl" id="ENSNMLP00000029317.1"/>
    </source>
</evidence>
<dbReference type="GO" id="GO:0008217">
    <property type="term" value="P:regulation of blood pressure"/>
    <property type="evidence" value="ECO:0007669"/>
    <property type="project" value="InterPro"/>
</dbReference>
<dbReference type="Ensembl" id="ENSNMLT00000032694.1">
    <property type="protein sequence ID" value="ENSNMLP00000029317.1"/>
    <property type="gene ID" value="ENSNMLG00000018552.1"/>
</dbReference>
<dbReference type="GO" id="GO:0097746">
    <property type="term" value="P:blood vessel diameter maintenance"/>
    <property type="evidence" value="ECO:0007669"/>
    <property type="project" value="InterPro"/>
</dbReference>
<feature type="transmembrane region" description="Helical" evidence="6">
    <location>
        <begin position="45"/>
        <end position="65"/>
    </location>
</feature>
<sequence length="66" mass="7303">MERVSALNYCVGLFSLLLLQGALHVEGRSILSPGESCFLLNTSGGKSTMLFMLFSLFTACFWKYCV</sequence>
<keyword evidence="3" id="KW-0964">Secreted</keyword>
<name>A0A8C6U3X3_9GOBI</name>
<comment type="subcellular location">
    <subcellularLocation>
        <location evidence="1">Secreted</location>
    </subcellularLocation>
</comment>
<reference evidence="7" key="2">
    <citation type="submission" date="2025-09" db="UniProtKB">
        <authorList>
            <consortium name="Ensembl"/>
        </authorList>
    </citation>
    <scope>IDENTIFICATION</scope>
</reference>
<evidence type="ECO:0000256" key="1">
    <source>
        <dbReference type="ARBA" id="ARBA00004613"/>
    </source>
</evidence>
<keyword evidence="6" id="KW-1133">Transmembrane helix</keyword>
<proteinExistence type="inferred from homology"/>
<dbReference type="InterPro" id="IPR001483">
    <property type="entry name" value="Urotensin_II"/>
</dbReference>
<keyword evidence="6" id="KW-0472">Membrane</keyword>
<dbReference type="PROSITE" id="PS00984">
    <property type="entry name" value="UROTENSIN_II"/>
    <property type="match status" value="1"/>
</dbReference>
<feature type="transmembrane region" description="Helical" evidence="6">
    <location>
        <begin position="7"/>
        <end position="25"/>
    </location>
</feature>
<evidence type="ECO:0000313" key="8">
    <source>
        <dbReference type="Proteomes" id="UP000694523"/>
    </source>
</evidence>
<evidence type="ECO:0000256" key="6">
    <source>
        <dbReference type="SAM" id="Phobius"/>
    </source>
</evidence>
<comment type="similarity">
    <text evidence="2">Belongs to the urotensin-2 family.</text>
</comment>
<protein>
    <submittedName>
        <fullName evidence="7">Uncharacterized protein</fullName>
    </submittedName>
</protein>
<keyword evidence="6" id="KW-0812">Transmembrane</keyword>
<organism evidence="7 8">
    <name type="scientific">Neogobius melanostomus</name>
    <name type="common">round goby</name>
    <dbReference type="NCBI Taxonomy" id="47308"/>
    <lineage>
        <taxon>Eukaryota</taxon>
        <taxon>Metazoa</taxon>
        <taxon>Chordata</taxon>
        <taxon>Craniata</taxon>
        <taxon>Vertebrata</taxon>
        <taxon>Euteleostomi</taxon>
        <taxon>Actinopterygii</taxon>
        <taxon>Neopterygii</taxon>
        <taxon>Teleostei</taxon>
        <taxon>Neoteleostei</taxon>
        <taxon>Acanthomorphata</taxon>
        <taxon>Gobiaria</taxon>
        <taxon>Gobiiformes</taxon>
        <taxon>Gobioidei</taxon>
        <taxon>Gobiidae</taxon>
        <taxon>Benthophilinae</taxon>
        <taxon>Neogobiini</taxon>
        <taxon>Neogobius</taxon>
    </lineage>
</organism>